<dbReference type="PRINTS" id="PR00035">
    <property type="entry name" value="HTHGNTR"/>
</dbReference>
<dbReference type="Gene3D" id="3.40.1410.10">
    <property type="entry name" value="Chorismate lyase-like"/>
    <property type="match status" value="1"/>
</dbReference>
<dbReference type="GO" id="GO:0003700">
    <property type="term" value="F:DNA-binding transcription factor activity"/>
    <property type="evidence" value="ECO:0007669"/>
    <property type="project" value="InterPro"/>
</dbReference>
<proteinExistence type="predicted"/>
<feature type="domain" description="HTH gntR-type" evidence="4">
    <location>
        <begin position="9"/>
        <end position="75"/>
    </location>
</feature>
<keyword evidence="1" id="KW-0805">Transcription regulation</keyword>
<dbReference type="InterPro" id="IPR036388">
    <property type="entry name" value="WH-like_DNA-bd_sf"/>
</dbReference>
<organism evidence="5 6">
    <name type="scientific">Lentibacillus kapialis</name>
    <dbReference type="NCBI Taxonomy" id="340214"/>
    <lineage>
        <taxon>Bacteria</taxon>
        <taxon>Bacillati</taxon>
        <taxon>Bacillota</taxon>
        <taxon>Bacilli</taxon>
        <taxon>Bacillales</taxon>
        <taxon>Bacillaceae</taxon>
        <taxon>Lentibacillus</taxon>
    </lineage>
</organism>
<name>A0A917Q265_9BACI</name>
<dbReference type="InterPro" id="IPR028978">
    <property type="entry name" value="Chorismate_lyase_/UTRA_dom_sf"/>
</dbReference>
<dbReference type="Pfam" id="PF00392">
    <property type="entry name" value="GntR"/>
    <property type="match status" value="1"/>
</dbReference>
<dbReference type="SUPFAM" id="SSF46785">
    <property type="entry name" value="Winged helix' DNA-binding domain"/>
    <property type="match status" value="1"/>
</dbReference>
<reference evidence="5" key="1">
    <citation type="journal article" date="2014" name="Int. J. Syst. Evol. Microbiol.">
        <title>Complete genome sequence of Corynebacterium casei LMG S-19264T (=DSM 44701T), isolated from a smear-ripened cheese.</title>
        <authorList>
            <consortium name="US DOE Joint Genome Institute (JGI-PGF)"/>
            <person name="Walter F."/>
            <person name="Albersmeier A."/>
            <person name="Kalinowski J."/>
            <person name="Ruckert C."/>
        </authorList>
    </citation>
    <scope>NUCLEOTIDE SEQUENCE</scope>
    <source>
        <strain evidence="5">JCM 12580</strain>
    </source>
</reference>
<keyword evidence="6" id="KW-1185">Reference proteome</keyword>
<dbReference type="SMART" id="SM00866">
    <property type="entry name" value="UTRA"/>
    <property type="match status" value="1"/>
</dbReference>
<evidence type="ECO:0000256" key="2">
    <source>
        <dbReference type="ARBA" id="ARBA00023125"/>
    </source>
</evidence>
<dbReference type="InterPro" id="IPR050679">
    <property type="entry name" value="Bact_HTH_transcr_reg"/>
</dbReference>
<dbReference type="Gene3D" id="1.10.10.10">
    <property type="entry name" value="Winged helix-like DNA-binding domain superfamily/Winged helix DNA-binding domain"/>
    <property type="match status" value="1"/>
</dbReference>
<protein>
    <submittedName>
        <fullName evidence="5">GntR family transcriptional regulator</fullName>
    </submittedName>
</protein>
<keyword evidence="3" id="KW-0804">Transcription</keyword>
<evidence type="ECO:0000259" key="4">
    <source>
        <dbReference type="PROSITE" id="PS50949"/>
    </source>
</evidence>
<evidence type="ECO:0000256" key="1">
    <source>
        <dbReference type="ARBA" id="ARBA00023015"/>
    </source>
</evidence>
<dbReference type="SUPFAM" id="SSF64288">
    <property type="entry name" value="Chorismate lyase-like"/>
    <property type="match status" value="1"/>
</dbReference>
<gene>
    <name evidence="5" type="ORF">GCM10007063_33860</name>
</gene>
<dbReference type="CDD" id="cd07377">
    <property type="entry name" value="WHTH_GntR"/>
    <property type="match status" value="1"/>
</dbReference>
<dbReference type="InterPro" id="IPR000524">
    <property type="entry name" value="Tscrpt_reg_HTH_GntR"/>
</dbReference>
<dbReference type="PROSITE" id="PS50949">
    <property type="entry name" value="HTH_GNTR"/>
    <property type="match status" value="1"/>
</dbReference>
<dbReference type="GO" id="GO:0045892">
    <property type="term" value="P:negative regulation of DNA-templated transcription"/>
    <property type="evidence" value="ECO:0007669"/>
    <property type="project" value="TreeGrafter"/>
</dbReference>
<dbReference type="EMBL" id="BMNQ01000088">
    <property type="protein sequence ID" value="GGK08678.1"/>
    <property type="molecule type" value="Genomic_DNA"/>
</dbReference>
<dbReference type="InterPro" id="IPR036390">
    <property type="entry name" value="WH_DNA-bd_sf"/>
</dbReference>
<dbReference type="AlphaFoldDB" id="A0A917Q265"/>
<evidence type="ECO:0000313" key="6">
    <source>
        <dbReference type="Proteomes" id="UP000658382"/>
    </source>
</evidence>
<dbReference type="InterPro" id="IPR011663">
    <property type="entry name" value="UTRA"/>
</dbReference>
<evidence type="ECO:0000256" key="3">
    <source>
        <dbReference type="ARBA" id="ARBA00023163"/>
    </source>
</evidence>
<dbReference type="Pfam" id="PF07702">
    <property type="entry name" value="UTRA"/>
    <property type="match status" value="1"/>
</dbReference>
<keyword evidence="2" id="KW-0238">DNA-binding</keyword>
<dbReference type="GO" id="GO:0003677">
    <property type="term" value="F:DNA binding"/>
    <property type="evidence" value="ECO:0007669"/>
    <property type="project" value="UniProtKB-KW"/>
</dbReference>
<sequence>MALDFNSPEPLHNQLKELIRSEVLKGNYTGKIPSERVLMETYSVSRTTIRLALSDLVHEGILVKRHGRGTFTSKIPVQDWLGSFRSITETIRSMNMEPGTRLLSQGEGSCSKKIKEKLKVDTYYSIGRLRFADDIPIVIEKHYYPVKIGNKLKEFDLHSAVLYDLLQSSLGVNLWKAQQMIMSGKPTESDAEYLAIDTNSSVLLSERLIKDPDGKPVEFLQSVFRSDMYAFNIELVQRGK</sequence>
<reference evidence="5" key="2">
    <citation type="submission" date="2020-09" db="EMBL/GenBank/DDBJ databases">
        <authorList>
            <person name="Sun Q."/>
            <person name="Ohkuma M."/>
        </authorList>
    </citation>
    <scope>NUCLEOTIDE SEQUENCE</scope>
    <source>
        <strain evidence="5">JCM 12580</strain>
    </source>
</reference>
<evidence type="ECO:0000313" key="5">
    <source>
        <dbReference type="EMBL" id="GGK08678.1"/>
    </source>
</evidence>
<comment type="caution">
    <text evidence="5">The sequence shown here is derived from an EMBL/GenBank/DDBJ whole genome shotgun (WGS) entry which is preliminary data.</text>
</comment>
<dbReference type="RefSeq" id="WP_188634293.1">
    <property type="nucleotide sequence ID" value="NZ_BMNQ01000088.1"/>
</dbReference>
<accession>A0A917Q265</accession>
<dbReference type="PANTHER" id="PTHR44846">
    <property type="entry name" value="MANNOSYL-D-GLYCERATE TRANSPORT/METABOLISM SYSTEM REPRESSOR MNGR-RELATED"/>
    <property type="match status" value="1"/>
</dbReference>
<dbReference type="Proteomes" id="UP000658382">
    <property type="component" value="Unassembled WGS sequence"/>
</dbReference>
<dbReference type="PANTHER" id="PTHR44846:SF1">
    <property type="entry name" value="MANNOSYL-D-GLYCERATE TRANSPORT_METABOLISM SYSTEM REPRESSOR MNGR-RELATED"/>
    <property type="match status" value="1"/>
</dbReference>
<dbReference type="SMART" id="SM00345">
    <property type="entry name" value="HTH_GNTR"/>
    <property type="match status" value="1"/>
</dbReference>